<dbReference type="OrthoDB" id="4919663at2"/>
<dbReference type="SMART" id="SM00257">
    <property type="entry name" value="LysM"/>
    <property type="match status" value="3"/>
</dbReference>
<dbReference type="InterPro" id="IPR036779">
    <property type="entry name" value="LysM_dom_sf"/>
</dbReference>
<organism evidence="2 3">
    <name type="scientific">Arthrobacter oryzae</name>
    <dbReference type="NCBI Taxonomy" id="409290"/>
    <lineage>
        <taxon>Bacteria</taxon>
        <taxon>Bacillati</taxon>
        <taxon>Actinomycetota</taxon>
        <taxon>Actinomycetes</taxon>
        <taxon>Micrococcales</taxon>
        <taxon>Micrococcaceae</taxon>
        <taxon>Arthrobacter</taxon>
    </lineage>
</organism>
<gene>
    <name evidence="2" type="ORF">C8D78_0540</name>
</gene>
<dbReference type="AlphaFoldDB" id="A0A495FLU5"/>
<sequence>MDEIGGLRMFVNSRTRNRGTVETQQGTALNRGWKFATIAVLLSGGLAACSYDGPSPQPVPSEIGTPTGTARAAGADVGIRSALGPVVSDSFGNADFYTTLAGDTTEMVAHSFRLSDAKLAEFNDLDHEGTLATGIRLRLIPAPGPIIGAKGTAVVDAKGIPISYVVAPNDTIGGITYRFGLTDEQLAEANKVAITYEKGGVYFLLAGKHLRLQKNPVDSRSGTGASVNNSFGKTIFYTTVDGDSLDSLGYIFRCSTAQLLQYNPSLATDRHIPAGTRVRLIPGELKIDGARGSFTADAAGIPLTYTTAPGDTEIQVALRFGVTDLRSANRPLTGGAGAWYDLAPSLDEFAPGQTISLDLNKPINK</sequence>
<name>A0A495FLU5_9MICC</name>
<dbReference type="Gene3D" id="3.10.350.10">
    <property type="entry name" value="LysM domain"/>
    <property type="match status" value="1"/>
</dbReference>
<dbReference type="CDD" id="cd00118">
    <property type="entry name" value="LysM"/>
    <property type="match status" value="2"/>
</dbReference>
<reference evidence="2 3" key="1">
    <citation type="submission" date="2018-10" db="EMBL/GenBank/DDBJ databases">
        <title>Genomic Encyclopedia of Type Strains, Phase IV (KMG-IV): sequencing the most valuable type-strain genomes for metagenomic binning, comparative biology and taxonomic classification.</title>
        <authorList>
            <person name="Goeker M."/>
        </authorList>
    </citation>
    <scope>NUCLEOTIDE SEQUENCE [LARGE SCALE GENOMIC DNA]</scope>
    <source>
        <strain evidence="2 3">DSM 25586</strain>
    </source>
</reference>
<dbReference type="PROSITE" id="PS51782">
    <property type="entry name" value="LYSM"/>
    <property type="match status" value="1"/>
</dbReference>
<proteinExistence type="predicted"/>
<evidence type="ECO:0000313" key="3">
    <source>
        <dbReference type="Proteomes" id="UP000276055"/>
    </source>
</evidence>
<comment type="caution">
    <text evidence="2">The sequence shown here is derived from an EMBL/GenBank/DDBJ whole genome shotgun (WGS) entry which is preliminary data.</text>
</comment>
<dbReference type="Pfam" id="PF01476">
    <property type="entry name" value="LysM"/>
    <property type="match status" value="2"/>
</dbReference>
<dbReference type="EMBL" id="RBIR01000001">
    <property type="protein sequence ID" value="RKR30218.1"/>
    <property type="molecule type" value="Genomic_DNA"/>
</dbReference>
<dbReference type="Proteomes" id="UP000276055">
    <property type="component" value="Unassembled WGS sequence"/>
</dbReference>
<evidence type="ECO:0000313" key="2">
    <source>
        <dbReference type="EMBL" id="RKR30218.1"/>
    </source>
</evidence>
<dbReference type="InterPro" id="IPR018392">
    <property type="entry name" value="LysM"/>
</dbReference>
<protein>
    <submittedName>
        <fullName evidence="2">LysM domain-containing protein</fullName>
    </submittedName>
</protein>
<evidence type="ECO:0000259" key="1">
    <source>
        <dbReference type="PROSITE" id="PS51782"/>
    </source>
</evidence>
<feature type="domain" description="LysM" evidence="1">
    <location>
        <begin position="235"/>
        <end position="280"/>
    </location>
</feature>
<accession>A0A495FLU5</accession>